<evidence type="ECO:0000313" key="8">
    <source>
        <dbReference type="EMBL" id="KAF4333852.1"/>
    </source>
</evidence>
<evidence type="ECO:0000256" key="3">
    <source>
        <dbReference type="ARBA" id="ARBA00022603"/>
    </source>
</evidence>
<comment type="similarity">
    <text evidence="2 7">Belongs to the NDUFAF7 family.</text>
</comment>
<dbReference type="Proteomes" id="UP000730481">
    <property type="component" value="Unassembled WGS sequence"/>
</dbReference>
<keyword evidence="3 7" id="KW-0489">Methyltransferase</keyword>
<comment type="caution">
    <text evidence="8">The sequence shown here is derived from an EMBL/GenBank/DDBJ whole genome shotgun (WGS) entry which is preliminary data.</text>
</comment>
<keyword evidence="9" id="KW-1185">Reference proteome</keyword>
<gene>
    <name evidence="8" type="ORF">FBEOM_12341</name>
</gene>
<evidence type="ECO:0000256" key="5">
    <source>
        <dbReference type="ARBA" id="ARBA00023128"/>
    </source>
</evidence>
<dbReference type="GO" id="GO:0005739">
    <property type="term" value="C:mitochondrion"/>
    <property type="evidence" value="ECO:0007669"/>
    <property type="project" value="UniProtKB-SubCell"/>
</dbReference>
<evidence type="ECO:0000256" key="2">
    <source>
        <dbReference type="ARBA" id="ARBA00005891"/>
    </source>
</evidence>
<dbReference type="AlphaFoldDB" id="A0A9P5DPY5"/>
<dbReference type="InterPro" id="IPR038375">
    <property type="entry name" value="NDUFAF7_sf"/>
</dbReference>
<accession>A0A9P5DPY5</accession>
<keyword evidence="5 7" id="KW-0496">Mitochondrion</keyword>
<name>A0A9P5DPY5_9HYPO</name>
<comment type="catalytic activity">
    <reaction evidence="6 7">
        <text>L-arginyl-[protein] + 2 S-adenosyl-L-methionine = N(omega),N(omega)'-dimethyl-L-arginyl-[protein] + 2 S-adenosyl-L-homocysteine + 2 H(+)</text>
        <dbReference type="Rhea" id="RHEA:48108"/>
        <dbReference type="Rhea" id="RHEA-COMP:10532"/>
        <dbReference type="Rhea" id="RHEA-COMP:11992"/>
        <dbReference type="ChEBI" id="CHEBI:15378"/>
        <dbReference type="ChEBI" id="CHEBI:29965"/>
        <dbReference type="ChEBI" id="CHEBI:57856"/>
        <dbReference type="ChEBI" id="CHEBI:59789"/>
        <dbReference type="ChEBI" id="CHEBI:88221"/>
        <dbReference type="EC" id="2.1.1.320"/>
    </reaction>
</comment>
<comment type="subcellular location">
    <subcellularLocation>
        <location evidence="1 7">Mitochondrion</location>
    </subcellularLocation>
</comment>
<dbReference type="PANTHER" id="PTHR12049">
    <property type="entry name" value="PROTEIN ARGININE METHYLTRANSFERASE NDUFAF7, MITOCHONDRIAL"/>
    <property type="match status" value="1"/>
</dbReference>
<evidence type="ECO:0000256" key="4">
    <source>
        <dbReference type="ARBA" id="ARBA00022679"/>
    </source>
</evidence>
<dbReference type="GO" id="GO:0035243">
    <property type="term" value="F:protein-arginine omega-N symmetric methyltransferase activity"/>
    <property type="evidence" value="ECO:0007669"/>
    <property type="project" value="UniProtKB-EC"/>
</dbReference>
<dbReference type="EC" id="2.1.1.320" evidence="7"/>
<evidence type="ECO:0000256" key="7">
    <source>
        <dbReference type="RuleBase" id="RU364114"/>
    </source>
</evidence>
<dbReference type="Pfam" id="PF02636">
    <property type="entry name" value="Methyltransf_28"/>
    <property type="match status" value="1"/>
</dbReference>
<comment type="function">
    <text evidence="7">Arginine methyltransferase involved in the assembly or stability of mitochondrial NADH:ubiquinone oxidoreductase complex (complex I).</text>
</comment>
<dbReference type="InterPro" id="IPR029063">
    <property type="entry name" value="SAM-dependent_MTases_sf"/>
</dbReference>
<keyword evidence="4 7" id="KW-0808">Transferase</keyword>
<dbReference type="OrthoDB" id="5595109at2759"/>
<protein>
    <recommendedName>
        <fullName evidence="7">Protein arginine methyltransferase NDUFAF7</fullName>
        <ecNumber evidence="7">2.1.1.320</ecNumber>
    </recommendedName>
</protein>
<evidence type="ECO:0000256" key="6">
    <source>
        <dbReference type="ARBA" id="ARBA00048612"/>
    </source>
</evidence>
<dbReference type="EMBL" id="PVQB02000772">
    <property type="protein sequence ID" value="KAF4333852.1"/>
    <property type="molecule type" value="Genomic_DNA"/>
</dbReference>
<organism evidence="8 9">
    <name type="scientific">Fusarium beomiforme</name>
    <dbReference type="NCBI Taxonomy" id="44412"/>
    <lineage>
        <taxon>Eukaryota</taxon>
        <taxon>Fungi</taxon>
        <taxon>Dikarya</taxon>
        <taxon>Ascomycota</taxon>
        <taxon>Pezizomycotina</taxon>
        <taxon>Sordariomycetes</taxon>
        <taxon>Hypocreomycetidae</taxon>
        <taxon>Hypocreales</taxon>
        <taxon>Nectriaceae</taxon>
        <taxon>Fusarium</taxon>
        <taxon>Fusarium burgessii species complex</taxon>
    </lineage>
</organism>
<dbReference type="Gene3D" id="3.40.50.12710">
    <property type="match status" value="1"/>
</dbReference>
<reference evidence="8" key="2">
    <citation type="submission" date="2020-02" db="EMBL/GenBank/DDBJ databases">
        <title>Identification and distribution of gene clusters putatively required for synthesis of sphingolipid metabolism inhibitors in phylogenetically diverse species of the filamentous fungus Fusarium.</title>
        <authorList>
            <person name="Kim H.-S."/>
            <person name="Busman M."/>
            <person name="Brown D.W."/>
            <person name="Divon H."/>
            <person name="Uhlig S."/>
            <person name="Proctor R.H."/>
        </authorList>
    </citation>
    <scope>NUCLEOTIDE SEQUENCE</scope>
    <source>
        <strain evidence="8">NRRL 25174</strain>
    </source>
</reference>
<reference evidence="8" key="1">
    <citation type="journal article" date="2017" name="Mycologia">
        <title>Fusarium algeriense, sp. nov., a novel toxigenic crown rot pathogen of durum wheat from Algeria is nested in the Fusarium burgessii species complex.</title>
        <authorList>
            <person name="Laraba I."/>
            <person name="Keddad A."/>
            <person name="Boureghda H."/>
            <person name="Abdallah N."/>
            <person name="Vaughan M.M."/>
            <person name="Proctor R.H."/>
            <person name="Busman M."/>
            <person name="O'Donnell K."/>
        </authorList>
    </citation>
    <scope>NUCLEOTIDE SEQUENCE</scope>
    <source>
        <strain evidence="8">NRRL 25174</strain>
    </source>
</reference>
<sequence>MFRSLGLWPLSRLSNSRCVPRPHLSNPCIHRSFSPTARQYQDVTDIDELFKDESQKETERKWSTPLAKQLFAAISTTGPVPLASYMRMCLTGDMGGYYTGAIGQGRDQFGTKGDFVTSPEISQIFGELIGIWFIAEWISQGRPKEGVQLIEVGPGRGTLMDDMLRTIQRFPAMANSIDAVYMVEASRELRNAQKQLLCGPDAPSSESKSGFHSPSKYNGKQIVWTDTIKSIPVGKLPCSIMSRHFG</sequence>
<proteinExistence type="inferred from homology"/>
<dbReference type="SUPFAM" id="SSF53335">
    <property type="entry name" value="S-adenosyl-L-methionine-dependent methyltransferases"/>
    <property type="match status" value="1"/>
</dbReference>
<dbReference type="GO" id="GO:0032981">
    <property type="term" value="P:mitochondrial respiratory chain complex I assembly"/>
    <property type="evidence" value="ECO:0007669"/>
    <property type="project" value="TreeGrafter"/>
</dbReference>
<evidence type="ECO:0000256" key="1">
    <source>
        <dbReference type="ARBA" id="ARBA00004173"/>
    </source>
</evidence>
<dbReference type="PANTHER" id="PTHR12049:SF7">
    <property type="entry name" value="PROTEIN ARGININE METHYLTRANSFERASE NDUFAF7, MITOCHONDRIAL"/>
    <property type="match status" value="1"/>
</dbReference>
<evidence type="ECO:0000313" key="9">
    <source>
        <dbReference type="Proteomes" id="UP000730481"/>
    </source>
</evidence>
<dbReference type="InterPro" id="IPR003788">
    <property type="entry name" value="NDUFAF7"/>
</dbReference>
<dbReference type="GO" id="GO:0032259">
    <property type="term" value="P:methylation"/>
    <property type="evidence" value="ECO:0007669"/>
    <property type="project" value="UniProtKB-KW"/>
</dbReference>